<name>A0A0N0BNA3_9EURY</name>
<feature type="transmembrane region" description="Helical" evidence="5">
    <location>
        <begin position="237"/>
        <end position="254"/>
    </location>
</feature>
<evidence type="ECO:0000256" key="4">
    <source>
        <dbReference type="ARBA" id="ARBA00023136"/>
    </source>
</evidence>
<feature type="transmembrane region" description="Helical" evidence="5">
    <location>
        <begin position="211"/>
        <end position="230"/>
    </location>
</feature>
<dbReference type="OrthoDB" id="203443at2157"/>
<evidence type="ECO:0000256" key="1">
    <source>
        <dbReference type="ARBA" id="ARBA00004651"/>
    </source>
</evidence>
<feature type="transmembrane region" description="Helical" evidence="5">
    <location>
        <begin position="42"/>
        <end position="62"/>
    </location>
</feature>
<dbReference type="CDD" id="cd13956">
    <property type="entry name" value="PT_UbiA"/>
    <property type="match status" value="1"/>
</dbReference>
<dbReference type="Pfam" id="PF01040">
    <property type="entry name" value="UbiA"/>
    <property type="match status" value="1"/>
</dbReference>
<feature type="transmembrane region" description="Helical" evidence="5">
    <location>
        <begin position="260"/>
        <end position="280"/>
    </location>
</feature>
<organism evidence="6 7">
    <name type="scientific">Haloarcula rubripromontorii</name>
    <dbReference type="NCBI Taxonomy" id="1705562"/>
    <lineage>
        <taxon>Archaea</taxon>
        <taxon>Methanobacteriati</taxon>
        <taxon>Methanobacteriota</taxon>
        <taxon>Stenosarchaea group</taxon>
        <taxon>Halobacteria</taxon>
        <taxon>Halobacteriales</taxon>
        <taxon>Haloarculaceae</taxon>
        <taxon>Haloarcula</taxon>
    </lineage>
</organism>
<evidence type="ECO:0000313" key="7">
    <source>
        <dbReference type="Proteomes" id="UP000037729"/>
    </source>
</evidence>
<dbReference type="AlphaFoldDB" id="A0A0N0BNA3"/>
<keyword evidence="7" id="KW-1185">Reference proteome</keyword>
<dbReference type="GO" id="GO:0005886">
    <property type="term" value="C:plasma membrane"/>
    <property type="evidence" value="ECO:0007669"/>
    <property type="project" value="UniProtKB-SubCell"/>
</dbReference>
<proteinExistence type="predicted"/>
<dbReference type="PATRIC" id="fig|1705562.3.peg.3091"/>
<dbReference type="STRING" id="1705562.AMS69_12555"/>
<dbReference type="InterPro" id="IPR000537">
    <property type="entry name" value="UbiA_prenyltransferase"/>
</dbReference>
<dbReference type="RefSeq" id="WP_053968416.1">
    <property type="nucleotide sequence ID" value="NZ_LIUF01000004.1"/>
</dbReference>
<keyword evidence="2 5" id="KW-0812">Transmembrane</keyword>
<keyword evidence="4 5" id="KW-0472">Membrane</keyword>
<dbReference type="GO" id="GO:0016765">
    <property type="term" value="F:transferase activity, transferring alkyl or aryl (other than methyl) groups"/>
    <property type="evidence" value="ECO:0007669"/>
    <property type="project" value="InterPro"/>
</dbReference>
<reference evidence="6 7" key="1">
    <citation type="submission" date="2015-08" db="EMBL/GenBank/DDBJ databases">
        <title>Genomes of Isolates from Cabo Rojo, PR.</title>
        <authorList>
            <person name="Sanchez-Nieves R.L."/>
            <person name="Montalvo-Rodriguez R."/>
        </authorList>
    </citation>
    <scope>NUCLEOTIDE SEQUENCE [LARGE SCALE GENOMIC DNA]</scope>
    <source>
        <strain evidence="6 7">SL3</strain>
    </source>
</reference>
<keyword evidence="6" id="KW-0830">Ubiquinone</keyword>
<feature type="transmembrane region" description="Helical" evidence="5">
    <location>
        <begin position="90"/>
        <end position="116"/>
    </location>
</feature>
<keyword evidence="3 5" id="KW-1133">Transmembrane helix</keyword>
<dbReference type="EMBL" id="LIUF01000004">
    <property type="protein sequence ID" value="KOX92204.1"/>
    <property type="molecule type" value="Genomic_DNA"/>
</dbReference>
<comment type="subcellular location">
    <subcellularLocation>
        <location evidence="1">Cell membrane</location>
        <topology evidence="1">Multi-pass membrane protein</topology>
    </subcellularLocation>
</comment>
<evidence type="ECO:0000313" key="6">
    <source>
        <dbReference type="EMBL" id="KOX92204.1"/>
    </source>
</evidence>
<protein>
    <submittedName>
        <fullName evidence="6">Ubiquinone biosynthesis protein UbiA</fullName>
    </submittedName>
</protein>
<gene>
    <name evidence="6" type="ORF">AMS69_12555</name>
</gene>
<evidence type="ECO:0000256" key="3">
    <source>
        <dbReference type="ARBA" id="ARBA00022989"/>
    </source>
</evidence>
<comment type="caution">
    <text evidence="6">The sequence shown here is derived from an EMBL/GenBank/DDBJ whole genome shotgun (WGS) entry which is preliminary data.</text>
</comment>
<sequence length="284" mass="29518">MAVARHETGLFATARALASQVHPVFMLPPLATSLFGGLLSGGFWPPVAALHAGAMFFAVYTAHVKDGYIDFHVRGEDDDHPLTGSGCRMALVGAAVGFALCTAAIWLLVGPGAALLTLPTWGIGYTHAPQLDMNPIGATMGYPMGIALSLLGGYYAQVTTLTPRAVGLAAVFLLLLTGIKIIDDEQDYDYDRSIQKRTVAVVLGHQGARRLALGLFGAGLLGIVGLSVALPGIPPSAAAAAVVFGTVAAIAQRGDPETATMLLIRGSYLLLAVLVTAVWFRPLS</sequence>
<evidence type="ECO:0000256" key="2">
    <source>
        <dbReference type="ARBA" id="ARBA00022692"/>
    </source>
</evidence>
<feature type="transmembrane region" description="Helical" evidence="5">
    <location>
        <begin position="165"/>
        <end position="182"/>
    </location>
</feature>
<evidence type="ECO:0000256" key="5">
    <source>
        <dbReference type="SAM" id="Phobius"/>
    </source>
</evidence>
<feature type="transmembrane region" description="Helical" evidence="5">
    <location>
        <begin position="136"/>
        <end position="156"/>
    </location>
</feature>
<accession>A0A0N0BNA3</accession>
<dbReference type="Proteomes" id="UP000037729">
    <property type="component" value="Unassembled WGS sequence"/>
</dbReference>